<dbReference type="GeneID" id="105230468"/>
<dbReference type="PANTHER" id="PTHR24412:SF441">
    <property type="entry name" value="KELCH-LIKE PROTEIN 28"/>
    <property type="match status" value="1"/>
</dbReference>
<evidence type="ECO:0000256" key="2">
    <source>
        <dbReference type="ARBA" id="ARBA00022737"/>
    </source>
</evidence>
<organism evidence="3 4">
    <name type="scientific">Bactrocera dorsalis</name>
    <name type="common">Oriental fruit fly</name>
    <name type="synonym">Dacus dorsalis</name>
    <dbReference type="NCBI Taxonomy" id="27457"/>
    <lineage>
        <taxon>Eukaryota</taxon>
        <taxon>Metazoa</taxon>
        <taxon>Ecdysozoa</taxon>
        <taxon>Arthropoda</taxon>
        <taxon>Hexapoda</taxon>
        <taxon>Insecta</taxon>
        <taxon>Pterygota</taxon>
        <taxon>Neoptera</taxon>
        <taxon>Endopterygota</taxon>
        <taxon>Diptera</taxon>
        <taxon>Brachycera</taxon>
        <taxon>Muscomorpha</taxon>
        <taxon>Tephritoidea</taxon>
        <taxon>Tephritidae</taxon>
        <taxon>Bactrocera</taxon>
        <taxon>Bactrocera</taxon>
    </lineage>
</organism>
<dbReference type="SUPFAM" id="SSF117281">
    <property type="entry name" value="Kelch motif"/>
    <property type="match status" value="1"/>
</dbReference>
<evidence type="ECO:0000313" key="4">
    <source>
        <dbReference type="RefSeq" id="XP_049318224.1"/>
    </source>
</evidence>
<dbReference type="Proteomes" id="UP001652620">
    <property type="component" value="Unplaced"/>
</dbReference>
<keyword evidence="1" id="KW-0880">Kelch repeat</keyword>
<dbReference type="InterPro" id="IPR015915">
    <property type="entry name" value="Kelch-typ_b-propeller"/>
</dbReference>
<dbReference type="Gene3D" id="2.120.10.80">
    <property type="entry name" value="Kelch-type beta propeller"/>
    <property type="match status" value="1"/>
</dbReference>
<proteinExistence type="predicted"/>
<dbReference type="Pfam" id="PF01344">
    <property type="entry name" value="Kelch_1"/>
    <property type="match status" value="1"/>
</dbReference>
<protein>
    <submittedName>
        <fullName evidence="4">Kelch-like protein 5</fullName>
    </submittedName>
</protein>
<dbReference type="RefSeq" id="XP_049318224.1">
    <property type="nucleotide sequence ID" value="XM_049462267.1"/>
</dbReference>
<dbReference type="InterPro" id="IPR006652">
    <property type="entry name" value="Kelch_1"/>
</dbReference>
<keyword evidence="3" id="KW-1185">Reference proteome</keyword>
<gene>
    <name evidence="4" type="primary">LOC105230468</name>
</gene>
<evidence type="ECO:0000313" key="3">
    <source>
        <dbReference type="Proteomes" id="UP001652620"/>
    </source>
</evidence>
<reference evidence="4" key="1">
    <citation type="submission" date="2025-08" db="UniProtKB">
        <authorList>
            <consortium name="RefSeq"/>
        </authorList>
    </citation>
    <scope>IDENTIFICATION</scope>
    <source>
        <tissue evidence="4">Adult</tissue>
    </source>
</reference>
<sequence length="131" mass="14686">MGNGTIKSVECYNPDSNTWTFCAEMTEFYHLPCIAAHNGYIYVVSFRGVERYDPQQDTWSQICSLVVGLSDIACISLDNKLWAIGGKSKSFDKSCVSAFDEENSCWIERCSLPESKVRNSFVVPESLLSSM</sequence>
<keyword evidence="2" id="KW-0677">Repeat</keyword>
<evidence type="ECO:0000256" key="1">
    <source>
        <dbReference type="ARBA" id="ARBA00022441"/>
    </source>
</evidence>
<name>A0ABM3K9W6_BACDO</name>
<dbReference type="PANTHER" id="PTHR24412">
    <property type="entry name" value="KELCH PROTEIN"/>
    <property type="match status" value="1"/>
</dbReference>
<accession>A0ABM3K9W6</accession>